<dbReference type="Pfam" id="PF12796">
    <property type="entry name" value="Ank_2"/>
    <property type="match status" value="1"/>
</dbReference>
<evidence type="ECO:0000256" key="2">
    <source>
        <dbReference type="SAM" id="Coils"/>
    </source>
</evidence>
<dbReference type="SMART" id="SM00248">
    <property type="entry name" value="ANK"/>
    <property type="match status" value="5"/>
</dbReference>
<dbReference type="Pfam" id="PF13857">
    <property type="entry name" value="Ank_5"/>
    <property type="match status" value="1"/>
</dbReference>
<dbReference type="SUPFAM" id="SSF57997">
    <property type="entry name" value="Tropomyosin"/>
    <property type="match status" value="1"/>
</dbReference>
<evidence type="ECO:0000256" key="3">
    <source>
        <dbReference type="SAM" id="MobiDB-lite"/>
    </source>
</evidence>
<dbReference type="SUPFAM" id="SSF48403">
    <property type="entry name" value="Ankyrin repeat"/>
    <property type="match status" value="1"/>
</dbReference>
<feature type="compositionally biased region" description="Basic and acidic residues" evidence="3">
    <location>
        <begin position="358"/>
        <end position="367"/>
    </location>
</feature>
<dbReference type="Proteomes" id="UP000677054">
    <property type="component" value="Unassembled WGS sequence"/>
</dbReference>
<feature type="repeat" description="ANK" evidence="1">
    <location>
        <begin position="123"/>
        <end position="155"/>
    </location>
</feature>
<name>A0A7R8X716_9CRUS</name>
<feature type="region of interest" description="Disordered" evidence="3">
    <location>
        <begin position="344"/>
        <end position="396"/>
    </location>
</feature>
<organism evidence="4">
    <name type="scientific">Darwinula stevensoni</name>
    <dbReference type="NCBI Taxonomy" id="69355"/>
    <lineage>
        <taxon>Eukaryota</taxon>
        <taxon>Metazoa</taxon>
        <taxon>Ecdysozoa</taxon>
        <taxon>Arthropoda</taxon>
        <taxon>Crustacea</taxon>
        <taxon>Oligostraca</taxon>
        <taxon>Ostracoda</taxon>
        <taxon>Podocopa</taxon>
        <taxon>Podocopida</taxon>
        <taxon>Darwinulocopina</taxon>
        <taxon>Darwinuloidea</taxon>
        <taxon>Darwinulidae</taxon>
        <taxon>Darwinula</taxon>
    </lineage>
</organism>
<dbReference type="PROSITE" id="PS50297">
    <property type="entry name" value="ANK_REP_REGION"/>
    <property type="match status" value="4"/>
</dbReference>
<feature type="compositionally biased region" description="Low complexity" evidence="3">
    <location>
        <begin position="376"/>
        <end position="388"/>
    </location>
</feature>
<feature type="repeat" description="ANK" evidence="1">
    <location>
        <begin position="90"/>
        <end position="122"/>
    </location>
</feature>
<dbReference type="Gene3D" id="1.25.40.20">
    <property type="entry name" value="Ankyrin repeat-containing domain"/>
    <property type="match status" value="1"/>
</dbReference>
<feature type="repeat" description="ANK" evidence="1">
    <location>
        <begin position="189"/>
        <end position="221"/>
    </location>
</feature>
<dbReference type="OrthoDB" id="6346951at2759"/>
<evidence type="ECO:0000313" key="4">
    <source>
        <dbReference type="EMBL" id="CAD7241779.1"/>
    </source>
</evidence>
<dbReference type="PROSITE" id="PS50088">
    <property type="entry name" value="ANK_REPEAT"/>
    <property type="match status" value="5"/>
</dbReference>
<feature type="coiled-coil region" evidence="2">
    <location>
        <begin position="1144"/>
        <end position="1204"/>
    </location>
</feature>
<dbReference type="EMBL" id="LR899693">
    <property type="protein sequence ID" value="CAD7241779.1"/>
    <property type="molecule type" value="Genomic_DNA"/>
</dbReference>
<keyword evidence="2" id="KW-0175">Coiled coil</keyword>
<dbReference type="InterPro" id="IPR036770">
    <property type="entry name" value="Ankyrin_rpt-contain_sf"/>
</dbReference>
<feature type="repeat" description="ANK" evidence="1">
    <location>
        <begin position="222"/>
        <end position="254"/>
    </location>
</feature>
<feature type="region of interest" description="Disordered" evidence="3">
    <location>
        <begin position="413"/>
        <end position="446"/>
    </location>
</feature>
<evidence type="ECO:0000256" key="1">
    <source>
        <dbReference type="PROSITE-ProRule" id="PRU00023"/>
    </source>
</evidence>
<keyword evidence="5" id="KW-1185">Reference proteome</keyword>
<gene>
    <name evidence="4" type="ORF">DSTB1V02_LOCUS1759</name>
</gene>
<dbReference type="InterPro" id="IPR002110">
    <property type="entry name" value="Ankyrin_rpt"/>
</dbReference>
<dbReference type="InterPro" id="IPR050657">
    <property type="entry name" value="Ankyrin_repeat_domain"/>
</dbReference>
<reference evidence="4" key="1">
    <citation type="submission" date="2020-11" db="EMBL/GenBank/DDBJ databases">
        <authorList>
            <person name="Tran Van P."/>
        </authorList>
    </citation>
    <scope>NUCLEOTIDE SEQUENCE</scope>
</reference>
<feature type="compositionally biased region" description="Polar residues" evidence="3">
    <location>
        <begin position="427"/>
        <end position="442"/>
    </location>
</feature>
<protein>
    <submittedName>
        <fullName evidence="4">Uncharacterized protein</fullName>
    </submittedName>
</protein>
<proteinExistence type="predicted"/>
<dbReference type="EMBL" id="CAJPEV010000176">
    <property type="protein sequence ID" value="CAG0881844.1"/>
    <property type="molecule type" value="Genomic_DNA"/>
</dbReference>
<evidence type="ECO:0000313" key="5">
    <source>
        <dbReference type="Proteomes" id="UP000677054"/>
    </source>
</evidence>
<dbReference type="PANTHER" id="PTHR24147:SF53">
    <property type="entry name" value="ANKYRIN REPEAT DOMAIN 26"/>
    <property type="match status" value="1"/>
</dbReference>
<dbReference type="PANTHER" id="PTHR24147">
    <property type="entry name" value="ANKYRIN REPEAT DOMAIN 36-RELATED"/>
    <property type="match status" value="1"/>
</dbReference>
<feature type="repeat" description="ANK" evidence="1">
    <location>
        <begin position="156"/>
        <end position="188"/>
    </location>
</feature>
<sequence length="1314" mass="147037">MAKFVKHLLSRSSDKSKQVKEKGDHIRRKSWESILSGSGLEDLIPVHTGVYTVLPKSQILSKLHLAAWVGDVERARKYLLKYSVDTRDSEMRTPLHLAACQGHDNMVSFLIKNGAALDLFDSCGRTPLLKAVECNHETTATWLLQSGSPVDKPDARGDTCLHYCVRIGNVSLAGLLLERGARLEQQNRDGETPLHIAIQSHQYQAIHFLLRRGHDPNAQDNHGVTPLMAASHAGMMDVVDDLKQHGADVSTKDKTGKTVADHALEDQSGELESVVDPPHETPIDHITPVPPEEKSKMGCITSEWKPGVASPNLSSWGDDDSLPLSEEEKHAALPVEMQKLLEELDSGSGDSTGPLHPGEPEVKEHGESQASEASWDDSGSLPLDSGDSNTVRGTMGRLGTLQGCEEFWEKNPVLQSSSHGGRPASADSMNSPQIVQSQSQLTDEVGPPYCEVGPGQEIPSLLHGVELKDTLGTLPKFDKFDNEKNVENHVKFALTGVALTLNEVDNLVGSAPNSIESAWSIEDDQEHISNLSYSDEFTLRPEDKLAHAVEDMPLPNESSEALHLTCSHVNESDVHFEVTKNTSGILLSPHSNSQSPTPTSWSETSSPVILQAPMQNQVPSGPEPRLIVPVPPIDVQEIPGVIDMGPASEETSSSEQNLEPLNEFVSSCIQLNSSLAEIPTDVEAERYAKVPSPPPRKNRKQRNNDSVVINNLETATQSMQTVSSSFLIHSSTQTDLQSDFEAAFQKFTEDITGVIQHLYDEKLVLPSSWLEKPELVKNLESSLSGWKEEIVALLSVYGDALQVSLSAFAKDLKDTLLCSKDGLERKEAEVEHVKEDLHLAHKENLDMSKHIASLQGFLQSKESELERRTKEVNSLHVKLEKLTEQLKLFEGGKKSGDEVILQLKQKSGSLEKEVESYKAELLELTNKMSRLVEDQQRKTSELGEADKMLELLKAQLKDANSQLEEVEQARDEAQQDIHKFKEKFQIIEQQYQVSKDKLEDASTQLWEMERTCSEAQLDALRFKEKTQLLEEQLLALKDKRGKDDEEWMKQRDNLEAQLCTTQSKIAEWDSLLLKQNEEMQELARSKACLEEELATRKNELSQLQTSAQDAERIWKELESLQKEKNTWEYERMEGEKAKASLKNVESLLKESHALQVSSEELQQENEQRLRENSLRVQEMLRSQVALLQKQIQEKDHELNAFRHERTKLLEDVRAFTPRPLPHPGEEGQSLHFKTSLSSSMTHFGQLLKDIQAKLEEMPAKKDEEEERVKGEIGEVCSHWSHELTNALSHRLSGDAIELEKEERKPSLILGKYLL</sequence>
<accession>A0A7R8X716</accession>
<feature type="region of interest" description="Disordered" evidence="3">
    <location>
        <begin position="268"/>
        <end position="323"/>
    </location>
</feature>
<keyword evidence="1" id="KW-0040">ANK repeat</keyword>
<feature type="coiled-coil region" evidence="2">
    <location>
        <begin position="1072"/>
        <end position="1113"/>
    </location>
</feature>
<feature type="region of interest" description="Disordered" evidence="3">
    <location>
        <begin position="685"/>
        <end position="705"/>
    </location>
</feature>
<feature type="coiled-coil region" evidence="2">
    <location>
        <begin position="823"/>
        <end position="990"/>
    </location>
</feature>